<evidence type="ECO:0000256" key="4">
    <source>
        <dbReference type="ARBA" id="ARBA00023163"/>
    </source>
</evidence>
<dbReference type="Gene3D" id="4.10.280.10">
    <property type="entry name" value="Helix-loop-helix DNA-binding domain"/>
    <property type="match status" value="1"/>
</dbReference>
<organism evidence="9 10">
    <name type="scientific">Glossina austeni</name>
    <name type="common">Savannah tsetse fly</name>
    <dbReference type="NCBI Taxonomy" id="7395"/>
    <lineage>
        <taxon>Eukaryota</taxon>
        <taxon>Metazoa</taxon>
        <taxon>Ecdysozoa</taxon>
        <taxon>Arthropoda</taxon>
        <taxon>Hexapoda</taxon>
        <taxon>Insecta</taxon>
        <taxon>Pterygota</taxon>
        <taxon>Neoptera</taxon>
        <taxon>Endopterygota</taxon>
        <taxon>Diptera</taxon>
        <taxon>Brachycera</taxon>
        <taxon>Muscomorpha</taxon>
        <taxon>Hippoboscoidea</taxon>
        <taxon>Glossinidae</taxon>
        <taxon>Glossina</taxon>
    </lineage>
</organism>
<dbReference type="GO" id="GO:0005634">
    <property type="term" value="C:nucleus"/>
    <property type="evidence" value="ECO:0007669"/>
    <property type="project" value="UniProtKB-SubCell"/>
</dbReference>
<feature type="coiled-coil region" evidence="6">
    <location>
        <begin position="1006"/>
        <end position="1040"/>
    </location>
</feature>
<feature type="region of interest" description="Disordered" evidence="7">
    <location>
        <begin position="882"/>
        <end position="907"/>
    </location>
</feature>
<keyword evidence="10" id="KW-1185">Reference proteome</keyword>
<dbReference type="PANTHER" id="PTHR15741:SF37">
    <property type="entry name" value="LD38259P"/>
    <property type="match status" value="1"/>
</dbReference>
<dbReference type="SUPFAM" id="SSF47459">
    <property type="entry name" value="HLH, helix-loop-helix DNA-binding domain"/>
    <property type="match status" value="1"/>
</dbReference>
<evidence type="ECO:0000256" key="3">
    <source>
        <dbReference type="ARBA" id="ARBA00023125"/>
    </source>
</evidence>
<dbReference type="PROSITE" id="PS50888">
    <property type="entry name" value="BHLH"/>
    <property type="match status" value="1"/>
</dbReference>
<dbReference type="STRING" id="7395.A0A1A9UEX9"/>
<keyword evidence="3" id="KW-0238">DNA-binding</keyword>
<protein>
    <recommendedName>
        <fullName evidence="8">BHLH domain-containing protein</fullName>
    </recommendedName>
</protein>
<dbReference type="FunFam" id="4.10.280.10:FF:000094">
    <property type="entry name" value="Blast:Carbohydrate-responsive element-binding protein"/>
    <property type="match status" value="1"/>
</dbReference>
<dbReference type="InterPro" id="IPR036638">
    <property type="entry name" value="HLH_DNA-bd_sf"/>
</dbReference>
<comment type="subcellular location">
    <subcellularLocation>
        <location evidence="1">Nucleus</location>
    </subcellularLocation>
</comment>
<dbReference type="InterPro" id="IPR011598">
    <property type="entry name" value="bHLH_dom"/>
</dbReference>
<keyword evidence="4" id="KW-0804">Transcription</keyword>
<dbReference type="SMART" id="SM00353">
    <property type="entry name" value="HLH"/>
    <property type="match status" value="1"/>
</dbReference>
<evidence type="ECO:0000256" key="2">
    <source>
        <dbReference type="ARBA" id="ARBA00023015"/>
    </source>
</evidence>
<dbReference type="AlphaFoldDB" id="A0A1A9UEX9"/>
<evidence type="ECO:0000256" key="6">
    <source>
        <dbReference type="SAM" id="Coils"/>
    </source>
</evidence>
<dbReference type="PANTHER" id="PTHR15741">
    <property type="entry name" value="BASIC HELIX-LOOP-HELIX ZIP TRANSCRIPTION FACTOR"/>
    <property type="match status" value="1"/>
</dbReference>
<dbReference type="CDD" id="cd11405">
    <property type="entry name" value="bHLHzip_MLXIP_like"/>
    <property type="match status" value="1"/>
</dbReference>
<keyword evidence="6" id="KW-0175">Coiled coil</keyword>
<dbReference type="EnsemblMetazoa" id="GAUT002638-RA">
    <property type="protein sequence ID" value="GAUT002638-PA"/>
    <property type="gene ID" value="GAUT002638"/>
</dbReference>
<evidence type="ECO:0000259" key="8">
    <source>
        <dbReference type="PROSITE" id="PS50888"/>
    </source>
</evidence>
<evidence type="ECO:0000256" key="5">
    <source>
        <dbReference type="ARBA" id="ARBA00023242"/>
    </source>
</evidence>
<reference evidence="9" key="1">
    <citation type="submission" date="2020-05" db="UniProtKB">
        <authorList>
            <consortium name="EnsemblMetazoa"/>
        </authorList>
    </citation>
    <scope>IDENTIFICATION</scope>
    <source>
        <strain evidence="9">TTRI</strain>
    </source>
</reference>
<dbReference type="Proteomes" id="UP000078200">
    <property type="component" value="Unassembled WGS sequence"/>
</dbReference>
<sequence>MSNKFEGYQSSATAVNGSMSAKSVPANFSTDSNSSVSSVSAKAERESIHSGQFMVSTFEAEETQDDLDDGEVKMLDPEDPSLSKLDESNTCLEVQLYVPRKVIQQHKQDGNSVGLITSHLEIETSLTKLFKCMDLTYSQKLTSPKWNHFKGVRLRWKDKIRLNNVIWRCWHMQFILRRRTPVCQFASPLDVDIHSNPQSVVLEGKYWKRQMVVIKAEYRKWRRNFKSKVTGSLKYDTKSELDFLEWSPLNDKNLMISEDWTSDTLFSAINVPFPFPDSREIARGAGIADFIQPSLGPLQPNLDDIEDITVVELLQNSRLAPVPEEGSEEMLKNVDYGFSDIMDSEQIGSNTLMDVSTPNVVTSLPSAAEDANMLELNTPLSTLQFTEILNEANHPNTHSNIIAEDAIMEEPTLQNSTNVIMLSHTNPVSTNRNLTKLYVGALENHNSSNSANSNAVVRQSGNDFPVKKGRISKSSQRPFSSTHQFGGNVSENMLRIVNNTNVTRDFAGIMPPVTNGGNGGGTSSAMSNNATADTFNVRTEIPSSEVLSMFNLSTGDGYSTNSNADVNSYKPSNTNLGTFKKSASTGAYINVCANNSGLQQMYFQQDGAIQVEQTGQMSTAPQSLPPQIGTHLAGLASAIQPRPLSHVSPASISSSQRTLSLKLNMSSQSPQINNTPVVPVQQIHLQTQQIGQAIISNTVPKEMYRSNSLPLNSSMQKLEARQTSNEHFVVPKYQAAPKSVKSRMRSNSIHNHHHLSQTPSNTNLLAADSMNGDTGNLNVNTQLHTASSDPMLNSTLAQLLTANSQMPCSGRQQNASISTNSLANTPLSTLHSTQSKSSSMNGSAVTNMYMAAAQRVTSSPPSSALIGDINAASMDRDLPSRQSLKHCGQTQQQQPLHKSPKKSSSLPAQITASLVNNPSAPKMLSYPLSGGPQHHQSLSPESYHETESQLSPTHIVKYPRDSQRRAGHIHAEQKRRYNIKYSFDQLHDLIPQLQQNNTKLSKAAMLQKGAEHIKHLRNERDALKDRMEALRMERDALNNSLTHLHSILPANGAPVTRQGTERVRQLYEQYVRYRTMENWKFWILGLIVEPLLSSYTTTVSSASLDELRRTAFLWVDQHCSLIDLRPAISNKLKYLMTKTEILSDPPSTLQEEVAKAVNNTTGQHPNLHGT</sequence>
<feature type="region of interest" description="Disordered" evidence="7">
    <location>
        <begin position="921"/>
        <end position="951"/>
    </location>
</feature>
<feature type="compositionally biased region" description="Low complexity" evidence="7">
    <location>
        <begin position="891"/>
        <end position="907"/>
    </location>
</feature>
<proteinExistence type="predicted"/>
<feature type="domain" description="BHLH" evidence="8">
    <location>
        <begin position="963"/>
        <end position="1016"/>
    </location>
</feature>
<accession>A0A1A9UEX9</accession>
<feature type="region of interest" description="Disordered" evidence="7">
    <location>
        <begin position="15"/>
        <end position="47"/>
    </location>
</feature>
<dbReference type="CDD" id="cd21739">
    <property type="entry name" value="NES2-NLS_ChREBP-like"/>
    <property type="match status" value="1"/>
</dbReference>
<dbReference type="GO" id="GO:0000978">
    <property type="term" value="F:RNA polymerase II cis-regulatory region sequence-specific DNA binding"/>
    <property type="evidence" value="ECO:0007669"/>
    <property type="project" value="TreeGrafter"/>
</dbReference>
<keyword evidence="5" id="KW-0539">Nucleus</keyword>
<dbReference type="VEuPathDB" id="VectorBase:GAUT002638"/>
<evidence type="ECO:0000256" key="1">
    <source>
        <dbReference type="ARBA" id="ARBA00004123"/>
    </source>
</evidence>
<evidence type="ECO:0000313" key="9">
    <source>
        <dbReference type="EnsemblMetazoa" id="GAUT002638-PA"/>
    </source>
</evidence>
<feature type="region of interest" description="Disordered" evidence="7">
    <location>
        <begin position="751"/>
        <end position="773"/>
    </location>
</feature>
<dbReference type="GO" id="GO:0046983">
    <property type="term" value="F:protein dimerization activity"/>
    <property type="evidence" value="ECO:0007669"/>
    <property type="project" value="InterPro"/>
</dbReference>
<feature type="compositionally biased region" description="Polar residues" evidence="7">
    <location>
        <begin position="15"/>
        <end position="31"/>
    </location>
</feature>
<dbReference type="GO" id="GO:0000981">
    <property type="term" value="F:DNA-binding transcription factor activity, RNA polymerase II-specific"/>
    <property type="evidence" value="ECO:0007669"/>
    <property type="project" value="TreeGrafter"/>
</dbReference>
<dbReference type="Pfam" id="PF00010">
    <property type="entry name" value="HLH"/>
    <property type="match status" value="1"/>
</dbReference>
<name>A0A1A9UEX9_GLOAU</name>
<evidence type="ECO:0000313" key="10">
    <source>
        <dbReference type="Proteomes" id="UP000078200"/>
    </source>
</evidence>
<keyword evidence="2" id="KW-0805">Transcription regulation</keyword>
<evidence type="ECO:0000256" key="7">
    <source>
        <dbReference type="SAM" id="MobiDB-lite"/>
    </source>
</evidence>
<dbReference type="InterPro" id="IPR052207">
    <property type="entry name" value="Max-like/E-box_TFs"/>
</dbReference>